<protein>
    <recommendedName>
        <fullName evidence="4">Ketoreductase (KR) domain-containing protein</fullName>
    </recommendedName>
</protein>
<dbReference type="InterPro" id="IPR036291">
    <property type="entry name" value="NAD(P)-bd_dom_sf"/>
</dbReference>
<sequence>MVSLQTIRANNASLKTLGPELVAVFGTFSLLSPYVCLTVGGTSGIGETAAREFVRHTLAPRVYLIGRSEAQASRIVSELSKLNPDGKVSFIKSDISLLRGVDKACDEIKGKESRVNLLFLSAGILTSKGRDETAEGLDKKFSLHYYSRMRFIYNLLPQLNAAATSSTDANNDGRLSRVVSVLSPGREGRLLLDDLSLKSNYSLANCAAHACTMNSLAVGELAASNPETSFIHAYPGAVKTNADREFGPLVRLAISLLMLSFWPWVVPLPECGERHVYAATSTAFPPKAAGGKEAEKAAVGADGVKGSGAYLVHWDGSTCGNEKILSDCKSKGAAKKVWEHTLEVFEKICGQEGGKY</sequence>
<dbReference type="GO" id="GO:0016491">
    <property type="term" value="F:oxidoreductase activity"/>
    <property type="evidence" value="ECO:0007669"/>
    <property type="project" value="UniProtKB-KW"/>
</dbReference>
<organism evidence="2 3">
    <name type="scientific">Elaphomyces granulatus</name>
    <dbReference type="NCBI Taxonomy" id="519963"/>
    <lineage>
        <taxon>Eukaryota</taxon>
        <taxon>Fungi</taxon>
        <taxon>Dikarya</taxon>
        <taxon>Ascomycota</taxon>
        <taxon>Pezizomycotina</taxon>
        <taxon>Eurotiomycetes</taxon>
        <taxon>Eurotiomycetidae</taxon>
        <taxon>Eurotiales</taxon>
        <taxon>Elaphomycetaceae</taxon>
        <taxon>Elaphomyces</taxon>
    </lineage>
</organism>
<gene>
    <name evidence="2" type="ORF">Egran_06897</name>
</gene>
<dbReference type="EMBL" id="NPHW01007162">
    <property type="protein sequence ID" value="OXV05336.1"/>
    <property type="molecule type" value="Genomic_DNA"/>
</dbReference>
<evidence type="ECO:0000256" key="1">
    <source>
        <dbReference type="ARBA" id="ARBA00023002"/>
    </source>
</evidence>
<dbReference type="Proteomes" id="UP000243515">
    <property type="component" value="Unassembled WGS sequence"/>
</dbReference>
<comment type="caution">
    <text evidence="2">The sequence shown here is derived from an EMBL/GenBank/DDBJ whole genome shotgun (WGS) entry which is preliminary data.</text>
</comment>
<dbReference type="AlphaFoldDB" id="A0A232LMF9"/>
<dbReference type="InterPro" id="IPR052228">
    <property type="entry name" value="Sec_Metab_Biosynth_Oxidored"/>
</dbReference>
<dbReference type="Gene3D" id="3.40.50.720">
    <property type="entry name" value="NAD(P)-binding Rossmann-like Domain"/>
    <property type="match status" value="1"/>
</dbReference>
<dbReference type="OrthoDB" id="2898509at2759"/>
<accession>A0A232LMF9</accession>
<evidence type="ECO:0000313" key="3">
    <source>
        <dbReference type="Proteomes" id="UP000243515"/>
    </source>
</evidence>
<dbReference type="PANTHER" id="PTHR47534">
    <property type="entry name" value="YALI0E05731P"/>
    <property type="match status" value="1"/>
</dbReference>
<evidence type="ECO:0000313" key="2">
    <source>
        <dbReference type="EMBL" id="OXV05336.1"/>
    </source>
</evidence>
<dbReference type="SUPFAM" id="SSF51735">
    <property type="entry name" value="NAD(P)-binding Rossmann-fold domains"/>
    <property type="match status" value="1"/>
</dbReference>
<keyword evidence="1" id="KW-0560">Oxidoreductase</keyword>
<dbReference type="PANTHER" id="PTHR47534:SF2">
    <property type="entry name" value="KETOREDUCTASE (KR) DOMAIN-CONTAINING PROTEIN-RELATED"/>
    <property type="match status" value="1"/>
</dbReference>
<proteinExistence type="predicted"/>
<keyword evidence="3" id="KW-1185">Reference proteome</keyword>
<evidence type="ECO:0008006" key="4">
    <source>
        <dbReference type="Google" id="ProtNLM"/>
    </source>
</evidence>
<reference evidence="2 3" key="1">
    <citation type="journal article" date="2015" name="Environ. Microbiol.">
        <title>Metagenome sequence of Elaphomyces granulatus from sporocarp tissue reveals Ascomycota ectomycorrhizal fingerprints of genome expansion and a Proteobacteria-rich microbiome.</title>
        <authorList>
            <person name="Quandt C.A."/>
            <person name="Kohler A."/>
            <person name="Hesse C.N."/>
            <person name="Sharpton T.J."/>
            <person name="Martin F."/>
            <person name="Spatafora J.W."/>
        </authorList>
    </citation>
    <scope>NUCLEOTIDE SEQUENCE [LARGE SCALE GENOMIC DNA]</scope>
    <source>
        <strain evidence="2 3">OSC145934</strain>
    </source>
</reference>
<dbReference type="InterPro" id="IPR002347">
    <property type="entry name" value="SDR_fam"/>
</dbReference>
<name>A0A232LMF9_9EURO</name>
<dbReference type="Pfam" id="PF00106">
    <property type="entry name" value="adh_short"/>
    <property type="match status" value="1"/>
</dbReference>